<dbReference type="SMART" id="SM00943">
    <property type="entry name" value="Prim-Pol"/>
    <property type="match status" value="1"/>
</dbReference>
<proteinExistence type="predicted"/>
<dbReference type="OrthoDB" id="3852216at2"/>
<dbReference type="InterPro" id="IPR015330">
    <property type="entry name" value="DNA_primase/pol_bifunc_N"/>
</dbReference>
<dbReference type="AlphaFoldDB" id="A0A1I1P061"/>
<dbReference type="Proteomes" id="UP000199207">
    <property type="component" value="Unassembled WGS sequence"/>
</dbReference>
<keyword evidence="4" id="KW-1185">Reference proteome</keyword>
<evidence type="ECO:0000313" key="3">
    <source>
        <dbReference type="EMBL" id="SFD00363.1"/>
    </source>
</evidence>
<protein>
    <submittedName>
        <fullName evidence="3">Bifunctional DNA primase/polymerase, N-terminal</fullName>
    </submittedName>
</protein>
<accession>A0A1I1P061</accession>
<reference evidence="3 4" key="1">
    <citation type="submission" date="2016-10" db="EMBL/GenBank/DDBJ databases">
        <authorList>
            <person name="de Groot N.N."/>
        </authorList>
    </citation>
    <scope>NUCLEOTIDE SEQUENCE [LARGE SCALE GENOMIC DNA]</scope>
    <source>
        <strain evidence="3 4">CGMCC 4.5739</strain>
    </source>
</reference>
<sequence>MGFTIGSGLREVRELRLVTGRPRRARRGGHAPQATAAAEYTARWGWDVRPGARARRFPGGRVECSCGADCGAPGAHPLPAGEVIPAGSSPAQAVRAWTRTPGAAVLLPTGRMFDVIEVPAGAGRRALLRMERMGLPLGPVAESPAGRMWFFVAPGAAGEVPRLQHRMGWPDGLPDRLGLRVLGPGCHVPAPPSDHGGRGHVRWLRPPSPEAAARPPQARLLLGALAYACHTRAGTGGAPPHGPPLGPLVGPRG</sequence>
<dbReference type="EMBL" id="FOLM01000008">
    <property type="protein sequence ID" value="SFD00363.1"/>
    <property type="molecule type" value="Genomic_DNA"/>
</dbReference>
<evidence type="ECO:0000256" key="1">
    <source>
        <dbReference type="SAM" id="MobiDB-lite"/>
    </source>
</evidence>
<organism evidence="3 4">
    <name type="scientific">Streptomyces aidingensis</name>
    <dbReference type="NCBI Taxonomy" id="910347"/>
    <lineage>
        <taxon>Bacteria</taxon>
        <taxon>Bacillati</taxon>
        <taxon>Actinomycetota</taxon>
        <taxon>Actinomycetes</taxon>
        <taxon>Kitasatosporales</taxon>
        <taxon>Streptomycetaceae</taxon>
        <taxon>Streptomyces</taxon>
    </lineage>
</organism>
<dbReference type="STRING" id="910347.SAMN05421773_108142"/>
<dbReference type="Pfam" id="PF09250">
    <property type="entry name" value="Prim-Pol"/>
    <property type="match status" value="1"/>
</dbReference>
<evidence type="ECO:0000313" key="4">
    <source>
        <dbReference type="Proteomes" id="UP000199207"/>
    </source>
</evidence>
<name>A0A1I1P061_9ACTN</name>
<dbReference type="RefSeq" id="WP_093839520.1">
    <property type="nucleotide sequence ID" value="NZ_FOLM01000008.1"/>
</dbReference>
<gene>
    <name evidence="3" type="ORF">SAMN05421773_108142</name>
</gene>
<feature type="domain" description="DNA primase/polymerase bifunctional N-terminal" evidence="2">
    <location>
        <begin position="37"/>
        <end position="222"/>
    </location>
</feature>
<feature type="region of interest" description="Disordered" evidence="1">
    <location>
        <begin position="234"/>
        <end position="253"/>
    </location>
</feature>
<evidence type="ECO:0000259" key="2">
    <source>
        <dbReference type="SMART" id="SM00943"/>
    </source>
</evidence>